<name>A0A1P8Q176_9LACO</name>
<dbReference type="InterPro" id="IPR036390">
    <property type="entry name" value="WH_DNA-bd_sf"/>
</dbReference>
<dbReference type="GO" id="GO:0003700">
    <property type="term" value="F:DNA-binding transcription factor activity"/>
    <property type="evidence" value="ECO:0007669"/>
    <property type="project" value="InterPro"/>
</dbReference>
<dbReference type="AlphaFoldDB" id="A0A1P8Q176"/>
<dbReference type="Pfam" id="PF07702">
    <property type="entry name" value="UTRA"/>
    <property type="match status" value="1"/>
</dbReference>
<dbReference type="InterPro" id="IPR050679">
    <property type="entry name" value="Bact_HTH_transcr_reg"/>
</dbReference>
<dbReference type="Proteomes" id="UP000187499">
    <property type="component" value="Chromosome"/>
</dbReference>
<dbReference type="EMBL" id="CP019323">
    <property type="protein sequence ID" value="APX71634.1"/>
    <property type="molecule type" value="Genomic_DNA"/>
</dbReference>
<dbReference type="KEGG" id="lalw:BTM29_03260"/>
<gene>
    <name evidence="5" type="ORF">BTM29_03260</name>
</gene>
<dbReference type="InterPro" id="IPR011663">
    <property type="entry name" value="UTRA"/>
</dbReference>
<dbReference type="Pfam" id="PF00392">
    <property type="entry name" value="GntR"/>
    <property type="match status" value="1"/>
</dbReference>
<evidence type="ECO:0000259" key="4">
    <source>
        <dbReference type="PROSITE" id="PS50949"/>
    </source>
</evidence>
<dbReference type="OrthoDB" id="457376at2"/>
<dbReference type="SMART" id="SM00866">
    <property type="entry name" value="UTRA"/>
    <property type="match status" value="1"/>
</dbReference>
<proteinExistence type="predicted"/>
<dbReference type="PANTHER" id="PTHR44846:SF1">
    <property type="entry name" value="MANNOSYL-D-GLYCERATE TRANSPORT_METABOLISM SYSTEM REPRESSOR MNGR-RELATED"/>
    <property type="match status" value="1"/>
</dbReference>
<dbReference type="InterPro" id="IPR000524">
    <property type="entry name" value="Tscrpt_reg_HTH_GntR"/>
</dbReference>
<keyword evidence="2" id="KW-0238">DNA-binding</keyword>
<evidence type="ECO:0000313" key="5">
    <source>
        <dbReference type="EMBL" id="APX71634.1"/>
    </source>
</evidence>
<dbReference type="RefSeq" id="WP_076614138.1">
    <property type="nucleotide sequence ID" value="NZ_CP019323.1"/>
</dbReference>
<dbReference type="PANTHER" id="PTHR44846">
    <property type="entry name" value="MANNOSYL-D-GLYCERATE TRANSPORT/METABOLISM SYSTEM REPRESSOR MNGR-RELATED"/>
    <property type="match status" value="1"/>
</dbReference>
<keyword evidence="6" id="KW-1185">Reference proteome</keyword>
<dbReference type="Gene3D" id="3.40.1410.10">
    <property type="entry name" value="Chorismate lyase-like"/>
    <property type="match status" value="1"/>
</dbReference>
<dbReference type="InterPro" id="IPR028978">
    <property type="entry name" value="Chorismate_lyase_/UTRA_dom_sf"/>
</dbReference>
<accession>A0A1P8Q176</accession>
<dbReference type="GO" id="GO:0003677">
    <property type="term" value="F:DNA binding"/>
    <property type="evidence" value="ECO:0007669"/>
    <property type="project" value="UniProtKB-KW"/>
</dbReference>
<reference evidence="6" key="1">
    <citation type="submission" date="2016-12" db="EMBL/GenBank/DDBJ databases">
        <authorList>
            <person name="Jung M.Y."/>
            <person name="Lee S.H."/>
        </authorList>
    </citation>
    <scope>NUCLEOTIDE SEQUENCE [LARGE SCALE GENOMIC DNA]</scope>
    <source>
        <strain evidence="6">WiKim39</strain>
    </source>
</reference>
<evidence type="ECO:0000256" key="3">
    <source>
        <dbReference type="ARBA" id="ARBA00023163"/>
    </source>
</evidence>
<sequence length="243" mass="28308">MTSKKEPIYKTIFNSLVLELNSTKFKKNDPFYSENDIRTKYQVSSTTAVRVLNTLASEGYIRRVQGRGSFVSKFNRGTSVKITDTHIYDPNNEQVAVLIANDAINPPLKANFKNTETWYFERLRQVNNAPFEYSTSWYAKNLIDTNDIKHPSKINSIYALINKEANLDMLQQEFSQNYSIVPISNQRVADYLHVPINTIVVRIERWVYKEDVNLEYTISYLLTNYFGLHIMSDNKFINLNTFN</sequence>
<protein>
    <submittedName>
        <fullName evidence="5">GntR family transcriptional regulator</fullName>
    </submittedName>
</protein>
<dbReference type="Gene3D" id="1.10.10.10">
    <property type="entry name" value="Winged helix-like DNA-binding domain superfamily/Winged helix DNA-binding domain"/>
    <property type="match status" value="1"/>
</dbReference>
<evidence type="ECO:0000256" key="1">
    <source>
        <dbReference type="ARBA" id="ARBA00023015"/>
    </source>
</evidence>
<dbReference type="SUPFAM" id="SSF64288">
    <property type="entry name" value="Chorismate lyase-like"/>
    <property type="match status" value="1"/>
</dbReference>
<dbReference type="InterPro" id="IPR036388">
    <property type="entry name" value="WH-like_DNA-bd_sf"/>
</dbReference>
<dbReference type="SMART" id="SM00345">
    <property type="entry name" value="HTH_GNTR"/>
    <property type="match status" value="1"/>
</dbReference>
<dbReference type="STRING" id="1847728.BTM29_03260"/>
<evidence type="ECO:0000256" key="2">
    <source>
        <dbReference type="ARBA" id="ARBA00023125"/>
    </source>
</evidence>
<dbReference type="SUPFAM" id="SSF46785">
    <property type="entry name" value="Winged helix' DNA-binding domain"/>
    <property type="match status" value="1"/>
</dbReference>
<keyword evidence="1" id="KW-0805">Transcription regulation</keyword>
<organism evidence="5 6">
    <name type="scientific">Companilactobacillus allii</name>
    <dbReference type="NCBI Taxonomy" id="1847728"/>
    <lineage>
        <taxon>Bacteria</taxon>
        <taxon>Bacillati</taxon>
        <taxon>Bacillota</taxon>
        <taxon>Bacilli</taxon>
        <taxon>Lactobacillales</taxon>
        <taxon>Lactobacillaceae</taxon>
        <taxon>Companilactobacillus</taxon>
    </lineage>
</organism>
<keyword evidence="3" id="KW-0804">Transcription</keyword>
<dbReference type="PROSITE" id="PS50949">
    <property type="entry name" value="HTH_GNTR"/>
    <property type="match status" value="1"/>
</dbReference>
<feature type="domain" description="HTH gntR-type" evidence="4">
    <location>
        <begin position="6"/>
        <end position="74"/>
    </location>
</feature>
<dbReference type="CDD" id="cd07377">
    <property type="entry name" value="WHTH_GntR"/>
    <property type="match status" value="1"/>
</dbReference>
<evidence type="ECO:0000313" key="6">
    <source>
        <dbReference type="Proteomes" id="UP000187499"/>
    </source>
</evidence>
<dbReference type="GO" id="GO:0045892">
    <property type="term" value="P:negative regulation of DNA-templated transcription"/>
    <property type="evidence" value="ECO:0007669"/>
    <property type="project" value="TreeGrafter"/>
</dbReference>